<name>A0A6L8W670_9PROT</name>
<dbReference type="InterPro" id="IPR036388">
    <property type="entry name" value="WH-like_DNA-bd_sf"/>
</dbReference>
<dbReference type="SUPFAM" id="SSF46785">
    <property type="entry name" value="Winged helix' DNA-binding domain"/>
    <property type="match status" value="1"/>
</dbReference>
<dbReference type="PROSITE" id="PS50931">
    <property type="entry name" value="HTH_LYSR"/>
    <property type="match status" value="1"/>
</dbReference>
<dbReference type="RefSeq" id="WP_161315207.1">
    <property type="nucleotide sequence ID" value="NZ_WTUW01000002.1"/>
</dbReference>
<dbReference type="GO" id="GO:0005829">
    <property type="term" value="C:cytosol"/>
    <property type="evidence" value="ECO:0007669"/>
    <property type="project" value="TreeGrafter"/>
</dbReference>
<keyword evidence="2" id="KW-0805">Transcription regulation</keyword>
<dbReference type="GO" id="GO:0003677">
    <property type="term" value="F:DNA binding"/>
    <property type="evidence" value="ECO:0007669"/>
    <property type="project" value="UniProtKB-KW"/>
</dbReference>
<evidence type="ECO:0000256" key="3">
    <source>
        <dbReference type="ARBA" id="ARBA00023125"/>
    </source>
</evidence>
<dbReference type="EMBL" id="WTUW01000002">
    <property type="protein sequence ID" value="MZR30645.1"/>
    <property type="molecule type" value="Genomic_DNA"/>
</dbReference>
<gene>
    <name evidence="6" type="ORF">GQE98_08360</name>
</gene>
<reference evidence="6 7" key="1">
    <citation type="submission" date="2019-12" db="EMBL/GenBank/DDBJ databases">
        <title>Snethiella sp. nov. sp. isolated from sea sand.</title>
        <authorList>
            <person name="Kim J."/>
            <person name="Jeong S.E."/>
            <person name="Jung H.S."/>
            <person name="Jeon C.O."/>
        </authorList>
    </citation>
    <scope>NUCLEOTIDE SEQUENCE [LARGE SCALE GENOMIC DNA]</scope>
    <source>
        <strain evidence="6 7">DP05</strain>
    </source>
</reference>
<dbReference type="GO" id="GO:0003700">
    <property type="term" value="F:DNA-binding transcription factor activity"/>
    <property type="evidence" value="ECO:0007669"/>
    <property type="project" value="InterPro"/>
</dbReference>
<evidence type="ECO:0000313" key="7">
    <source>
        <dbReference type="Proteomes" id="UP000476030"/>
    </source>
</evidence>
<dbReference type="PANTHER" id="PTHR30419">
    <property type="entry name" value="HTH-TYPE TRANSCRIPTIONAL REGULATOR YBHD"/>
    <property type="match status" value="1"/>
</dbReference>
<evidence type="ECO:0000256" key="1">
    <source>
        <dbReference type="ARBA" id="ARBA00009437"/>
    </source>
</evidence>
<dbReference type="Pfam" id="PF00126">
    <property type="entry name" value="HTH_1"/>
    <property type="match status" value="1"/>
</dbReference>
<dbReference type="Pfam" id="PF03466">
    <property type="entry name" value="LysR_substrate"/>
    <property type="match status" value="1"/>
</dbReference>
<organism evidence="6 7">
    <name type="scientific">Sneathiella litorea</name>
    <dbReference type="NCBI Taxonomy" id="2606216"/>
    <lineage>
        <taxon>Bacteria</taxon>
        <taxon>Pseudomonadati</taxon>
        <taxon>Pseudomonadota</taxon>
        <taxon>Alphaproteobacteria</taxon>
        <taxon>Sneathiellales</taxon>
        <taxon>Sneathiellaceae</taxon>
        <taxon>Sneathiella</taxon>
    </lineage>
</organism>
<dbReference type="InterPro" id="IPR036390">
    <property type="entry name" value="WH_DNA-bd_sf"/>
</dbReference>
<keyword evidence="3" id="KW-0238">DNA-binding</keyword>
<comment type="similarity">
    <text evidence="1">Belongs to the LysR transcriptional regulatory family.</text>
</comment>
<dbReference type="SUPFAM" id="SSF53850">
    <property type="entry name" value="Periplasmic binding protein-like II"/>
    <property type="match status" value="1"/>
</dbReference>
<dbReference type="Gene3D" id="1.10.10.10">
    <property type="entry name" value="Winged helix-like DNA-binding domain superfamily/Winged helix DNA-binding domain"/>
    <property type="match status" value="1"/>
</dbReference>
<accession>A0A6L8W670</accession>
<evidence type="ECO:0000256" key="4">
    <source>
        <dbReference type="ARBA" id="ARBA00023163"/>
    </source>
</evidence>
<evidence type="ECO:0000256" key="2">
    <source>
        <dbReference type="ARBA" id="ARBA00023015"/>
    </source>
</evidence>
<dbReference type="Proteomes" id="UP000476030">
    <property type="component" value="Unassembled WGS sequence"/>
</dbReference>
<dbReference type="AlphaFoldDB" id="A0A6L8W670"/>
<dbReference type="InterPro" id="IPR050950">
    <property type="entry name" value="HTH-type_LysR_regulators"/>
</dbReference>
<keyword evidence="7" id="KW-1185">Reference proteome</keyword>
<protein>
    <submittedName>
        <fullName evidence="6">LysR family transcriptional regulator</fullName>
    </submittedName>
</protein>
<dbReference type="Gene3D" id="3.40.190.10">
    <property type="entry name" value="Periplasmic binding protein-like II"/>
    <property type="match status" value="2"/>
</dbReference>
<evidence type="ECO:0000259" key="5">
    <source>
        <dbReference type="PROSITE" id="PS50931"/>
    </source>
</evidence>
<sequence length="290" mass="32168">MRISYLRTFITIAETGGFMAAANILNRTPSAISLQMKALEDAFGTELFDRTKRPPILNRQGRAILGAVQDIVGEYDKLEQSIATKDFRGEFVLGAMPTTLTGIVPKSLAACQRRFPNLLVRLVDDHSAGLLARLKNRQIDAAIIITPLEVEPTIRWRPIAREPFIVIAPMDAKATKDSSLLQEYPYIRFNNNAWTGKLIDEQLKKRSLNVHMTMELENLQAVATMVYNGLGVSIIPQNCVDSGFPLPLKQIPFGNPPIVRTIGLAELSNNPKEQITQGVYEELVAAALSR</sequence>
<evidence type="ECO:0000313" key="6">
    <source>
        <dbReference type="EMBL" id="MZR30645.1"/>
    </source>
</evidence>
<keyword evidence="4" id="KW-0804">Transcription</keyword>
<feature type="domain" description="HTH lysR-type" evidence="5">
    <location>
        <begin position="1"/>
        <end position="58"/>
    </location>
</feature>
<proteinExistence type="inferred from homology"/>
<dbReference type="InterPro" id="IPR000847">
    <property type="entry name" value="LysR_HTH_N"/>
</dbReference>
<dbReference type="InterPro" id="IPR005119">
    <property type="entry name" value="LysR_subst-bd"/>
</dbReference>
<comment type="caution">
    <text evidence="6">The sequence shown here is derived from an EMBL/GenBank/DDBJ whole genome shotgun (WGS) entry which is preliminary data.</text>
</comment>